<evidence type="ECO:0000259" key="4">
    <source>
        <dbReference type="Pfam" id="PF07804"/>
    </source>
</evidence>
<dbReference type="Proteomes" id="UP000739565">
    <property type="component" value="Unassembled WGS sequence"/>
</dbReference>
<organism evidence="6 7">
    <name type="scientific">Zwartia hollandica</name>
    <dbReference type="NCBI Taxonomy" id="324606"/>
    <lineage>
        <taxon>Bacteria</taxon>
        <taxon>Pseudomonadati</taxon>
        <taxon>Pseudomonadota</taxon>
        <taxon>Betaproteobacteria</taxon>
        <taxon>Burkholderiales</taxon>
        <taxon>Alcaligenaceae</taxon>
        <taxon>Zwartia</taxon>
    </lineage>
</organism>
<gene>
    <name evidence="6" type="ORF">KZZ10_10135</name>
</gene>
<evidence type="ECO:0000313" key="6">
    <source>
        <dbReference type="EMBL" id="MBZ1351003.1"/>
    </source>
</evidence>
<dbReference type="PANTHER" id="PTHR37419">
    <property type="entry name" value="SERINE/THREONINE-PROTEIN KINASE TOXIN HIPA"/>
    <property type="match status" value="1"/>
</dbReference>
<evidence type="ECO:0000256" key="2">
    <source>
        <dbReference type="ARBA" id="ARBA00022679"/>
    </source>
</evidence>
<comment type="similarity">
    <text evidence="1">Belongs to the HipA Ser/Thr kinase family.</text>
</comment>
<keyword evidence="7" id="KW-1185">Reference proteome</keyword>
<name>A0A953T235_9BURK</name>
<dbReference type="InterPro" id="IPR012893">
    <property type="entry name" value="HipA-like_C"/>
</dbReference>
<evidence type="ECO:0000313" key="7">
    <source>
        <dbReference type="Proteomes" id="UP000739565"/>
    </source>
</evidence>
<dbReference type="GO" id="GO:0005829">
    <property type="term" value="C:cytosol"/>
    <property type="evidence" value="ECO:0007669"/>
    <property type="project" value="TreeGrafter"/>
</dbReference>
<feature type="domain" description="HipA N-terminal subdomain 1" evidence="5">
    <location>
        <begin position="26"/>
        <end position="118"/>
    </location>
</feature>
<comment type="caution">
    <text evidence="6">The sequence shown here is derived from an EMBL/GenBank/DDBJ whole genome shotgun (WGS) entry which is preliminary data.</text>
</comment>
<keyword evidence="2" id="KW-0808">Transferase</keyword>
<dbReference type="Gene3D" id="1.10.1070.20">
    <property type="match status" value="1"/>
</dbReference>
<dbReference type="Pfam" id="PF13657">
    <property type="entry name" value="Couple_hipA"/>
    <property type="match status" value="1"/>
</dbReference>
<evidence type="ECO:0000256" key="3">
    <source>
        <dbReference type="ARBA" id="ARBA00022777"/>
    </source>
</evidence>
<dbReference type="AlphaFoldDB" id="A0A953T235"/>
<feature type="domain" description="HipA-like C-terminal" evidence="4">
    <location>
        <begin position="168"/>
        <end position="372"/>
    </location>
</feature>
<dbReference type="InterPro" id="IPR052028">
    <property type="entry name" value="HipA_Ser/Thr_kinase"/>
</dbReference>
<dbReference type="EMBL" id="JAHXRI010000007">
    <property type="protein sequence ID" value="MBZ1351003.1"/>
    <property type="molecule type" value="Genomic_DNA"/>
</dbReference>
<dbReference type="Pfam" id="PF07804">
    <property type="entry name" value="HipA_C"/>
    <property type="match status" value="1"/>
</dbReference>
<accession>A0A953T235</accession>
<dbReference type="RefSeq" id="WP_259661405.1">
    <property type="nucleotide sequence ID" value="NZ_JAHXRI010000007.1"/>
</dbReference>
<proteinExistence type="inferred from homology"/>
<dbReference type="GO" id="GO:0004674">
    <property type="term" value="F:protein serine/threonine kinase activity"/>
    <property type="evidence" value="ECO:0007669"/>
    <property type="project" value="TreeGrafter"/>
</dbReference>
<keyword evidence="3" id="KW-0418">Kinase</keyword>
<dbReference type="InterPro" id="IPR017508">
    <property type="entry name" value="HipA_N1"/>
</dbReference>
<dbReference type="PANTHER" id="PTHR37419:SF8">
    <property type="entry name" value="TOXIN YJJJ"/>
    <property type="match status" value="1"/>
</dbReference>
<protein>
    <submittedName>
        <fullName evidence="6">HipA domain-containing protein</fullName>
    </submittedName>
</protein>
<evidence type="ECO:0000256" key="1">
    <source>
        <dbReference type="ARBA" id="ARBA00010164"/>
    </source>
</evidence>
<reference evidence="6" key="1">
    <citation type="submission" date="2021-07" db="EMBL/GenBank/DDBJ databases">
        <title>New genus and species of the family Alcaligenaceae.</title>
        <authorList>
            <person name="Hahn M.W."/>
        </authorList>
    </citation>
    <scope>NUCLEOTIDE SEQUENCE</scope>
    <source>
        <strain evidence="6">LF4-65</strain>
    </source>
</reference>
<sequence length="415" mass="46432">MTVASPYQPQDEMSLWWLGEPENPALIGRLQFTQSLRGVGLRYDSAWLRHGFALSEDLPLRDHLFLPTTKDSAAGAVDDARPDRWGERIIRAFDRPVRLSVMEYLYFAGDNRFGALGVSVSDNTYRPHITGPLPKLPDLGSIEASIAEVFAGAPVNEHLLRLIKPGASMGGARPKALIDLAGTQWVLKFREEGESTDTPLIEHATMTLARSCGINVAETKALPLRKGHAIAVKRFDRVANKRIHSLSAAVVLRACAEDLSYPTLALWLRRKGSVRTGQATQDMRELFRRMVFNILIDNNDDHEKNHVVQMDDTGSYHLSPAFDVLPTGQALGFQQMRVGTLGTESTLENAISEHNLFGLTYDQALAEISRVIRCVDGWETHFRDNGVSESDLIQLRTQIDRPFLRQQRLGWLKIN</sequence>
<evidence type="ECO:0000259" key="5">
    <source>
        <dbReference type="Pfam" id="PF13657"/>
    </source>
</evidence>